<dbReference type="EMBL" id="DS985244">
    <property type="protein sequence ID" value="EDV25588.1"/>
    <property type="molecule type" value="Genomic_DNA"/>
</dbReference>
<evidence type="ECO:0000256" key="8">
    <source>
        <dbReference type="ARBA" id="ARBA00022842"/>
    </source>
</evidence>
<dbReference type="STRING" id="10228.B3RW07"/>
<name>B3RW07_TRIAD</name>
<dbReference type="GeneID" id="6752834"/>
<dbReference type="RefSeq" id="XP_002111621.1">
    <property type="nucleotide sequence ID" value="XM_002111585.1"/>
</dbReference>
<evidence type="ECO:0000256" key="3">
    <source>
        <dbReference type="ARBA" id="ARBA00006220"/>
    </source>
</evidence>
<dbReference type="GO" id="GO:0005737">
    <property type="term" value="C:cytoplasm"/>
    <property type="evidence" value="ECO:0007669"/>
    <property type="project" value="UniProtKB-SubCell"/>
</dbReference>
<comment type="similarity">
    <text evidence="3">Belongs to the PPase family.</text>
</comment>
<keyword evidence="7" id="KW-0378">Hydrolase</keyword>
<sequence length="319" mass="36391">MFIRRLVSSSRIIGLKTGRLLSSTCYTFSTRLAMANYQAVQVGQEYDFSYRVYFRNQDGPISPWHDIPLFANEEKTILNMVVEIPRWTNAKMEIATKDKLNSIKQDIKKGKLRFVHNIFPHHGYMWNYGAFPQTWEDPNHVDANTSCKGDNDPLDVCEIGYKVGKRGEIKQVKVLGVMAMIDEGETDWKILAIDVTDPLADKINDVDDIPKYMPNFLEATHNWFRDYKIPAGKPPNQFAFSGEAKNKQFAMGVIHETHNYWRDLVNGACDDGGMNRANTATTNNNHKISTDEAQKEIDAQPSCQSPASIDQSVNKWQYV</sequence>
<dbReference type="AlphaFoldDB" id="B3RW07"/>
<keyword evidence="13" id="KW-1185">Reference proteome</keyword>
<accession>B3RW07</accession>
<proteinExistence type="inferred from homology"/>
<keyword evidence="6" id="KW-0479">Metal-binding</keyword>
<dbReference type="InterPro" id="IPR008162">
    <property type="entry name" value="Pyrophosphatase"/>
</dbReference>
<dbReference type="CTD" id="6752834"/>
<dbReference type="PROSITE" id="PS00387">
    <property type="entry name" value="PPASE"/>
    <property type="match status" value="1"/>
</dbReference>
<organism evidence="12 13">
    <name type="scientific">Trichoplax adhaerens</name>
    <name type="common">Trichoplax reptans</name>
    <dbReference type="NCBI Taxonomy" id="10228"/>
    <lineage>
        <taxon>Eukaryota</taxon>
        <taxon>Metazoa</taxon>
        <taxon>Placozoa</taxon>
        <taxon>Uniplacotomia</taxon>
        <taxon>Trichoplacea</taxon>
        <taxon>Trichoplacidae</taxon>
        <taxon>Trichoplax</taxon>
    </lineage>
</organism>
<dbReference type="HOGENOM" id="CLU_040684_0_2_1"/>
<evidence type="ECO:0000313" key="13">
    <source>
        <dbReference type="Proteomes" id="UP000009022"/>
    </source>
</evidence>
<dbReference type="OMA" id="THEYWKN"/>
<evidence type="ECO:0000256" key="5">
    <source>
        <dbReference type="ARBA" id="ARBA00022490"/>
    </source>
</evidence>
<dbReference type="InterPro" id="IPR036649">
    <property type="entry name" value="Pyrophosphatase_sf"/>
</dbReference>
<keyword evidence="5" id="KW-0963">Cytoplasm</keyword>
<protein>
    <recommendedName>
        <fullName evidence="10">Inorganic pyrophosphatase</fullName>
        <ecNumber evidence="4">3.6.1.1</ecNumber>
    </recommendedName>
    <alternativeName>
        <fullName evidence="9">Pyrophosphate phospho-hydrolase</fullName>
    </alternativeName>
</protein>
<feature type="compositionally biased region" description="Polar residues" evidence="11">
    <location>
        <begin position="301"/>
        <end position="313"/>
    </location>
</feature>
<evidence type="ECO:0000256" key="10">
    <source>
        <dbReference type="ARBA" id="ARBA00040300"/>
    </source>
</evidence>
<dbReference type="OrthoDB" id="1608002at2759"/>
<gene>
    <name evidence="12" type="ORF">TRIADDRAFT_63891</name>
</gene>
<dbReference type="Proteomes" id="UP000009022">
    <property type="component" value="Unassembled WGS sequence"/>
</dbReference>
<dbReference type="Pfam" id="PF00719">
    <property type="entry name" value="Pyrophosphatase"/>
    <property type="match status" value="1"/>
</dbReference>
<evidence type="ECO:0000256" key="2">
    <source>
        <dbReference type="ARBA" id="ARBA00004496"/>
    </source>
</evidence>
<evidence type="ECO:0000256" key="9">
    <source>
        <dbReference type="ARBA" id="ARBA00032535"/>
    </source>
</evidence>
<comment type="subcellular location">
    <subcellularLocation>
        <location evidence="2">Cytoplasm</location>
    </subcellularLocation>
</comment>
<evidence type="ECO:0000256" key="7">
    <source>
        <dbReference type="ARBA" id="ARBA00022801"/>
    </source>
</evidence>
<dbReference type="PANTHER" id="PTHR10286">
    <property type="entry name" value="INORGANIC PYROPHOSPHATASE"/>
    <property type="match status" value="1"/>
</dbReference>
<evidence type="ECO:0000256" key="11">
    <source>
        <dbReference type="SAM" id="MobiDB-lite"/>
    </source>
</evidence>
<dbReference type="GO" id="GO:0004427">
    <property type="term" value="F:inorganic diphosphate phosphatase activity"/>
    <property type="evidence" value="ECO:0000318"/>
    <property type="project" value="GO_Central"/>
</dbReference>
<dbReference type="GO" id="GO:0000287">
    <property type="term" value="F:magnesium ion binding"/>
    <property type="evidence" value="ECO:0007669"/>
    <property type="project" value="InterPro"/>
</dbReference>
<keyword evidence="8" id="KW-0460">Magnesium</keyword>
<dbReference type="GO" id="GO:0006796">
    <property type="term" value="P:phosphate-containing compound metabolic process"/>
    <property type="evidence" value="ECO:0000318"/>
    <property type="project" value="GO_Central"/>
</dbReference>
<dbReference type="eggNOG" id="KOG1626">
    <property type="taxonomic scope" value="Eukaryota"/>
</dbReference>
<reference evidence="12 13" key="1">
    <citation type="journal article" date="2008" name="Nature">
        <title>The Trichoplax genome and the nature of placozoans.</title>
        <authorList>
            <person name="Srivastava M."/>
            <person name="Begovic E."/>
            <person name="Chapman J."/>
            <person name="Putnam N.H."/>
            <person name="Hellsten U."/>
            <person name="Kawashima T."/>
            <person name="Kuo A."/>
            <person name="Mitros T."/>
            <person name="Salamov A."/>
            <person name="Carpenter M.L."/>
            <person name="Signorovitch A.Y."/>
            <person name="Moreno M.A."/>
            <person name="Kamm K."/>
            <person name="Grimwood J."/>
            <person name="Schmutz J."/>
            <person name="Shapiro H."/>
            <person name="Grigoriev I.V."/>
            <person name="Buss L.W."/>
            <person name="Schierwater B."/>
            <person name="Dellaporta S.L."/>
            <person name="Rokhsar D.S."/>
        </authorList>
    </citation>
    <scope>NUCLEOTIDE SEQUENCE [LARGE SCALE GENOMIC DNA]</scope>
    <source>
        <strain evidence="12 13">Grell-BS-1999</strain>
    </source>
</reference>
<dbReference type="PhylomeDB" id="B3RW07"/>
<dbReference type="Gene3D" id="3.90.80.10">
    <property type="entry name" value="Inorganic pyrophosphatase"/>
    <property type="match status" value="1"/>
</dbReference>
<dbReference type="InParanoid" id="B3RW07"/>
<dbReference type="FunFam" id="3.90.80.10:FF:000004">
    <property type="entry name" value="Inorganic pyrophosphatase"/>
    <property type="match status" value="1"/>
</dbReference>
<dbReference type="SUPFAM" id="SSF50324">
    <property type="entry name" value="Inorganic pyrophosphatase"/>
    <property type="match status" value="1"/>
</dbReference>
<dbReference type="FunCoup" id="B3RW07">
    <property type="interactions" value="1798"/>
</dbReference>
<evidence type="ECO:0000256" key="4">
    <source>
        <dbReference type="ARBA" id="ARBA00012146"/>
    </source>
</evidence>
<evidence type="ECO:0000313" key="12">
    <source>
        <dbReference type="EMBL" id="EDV25588.1"/>
    </source>
</evidence>
<dbReference type="KEGG" id="tad:TRIADDRAFT_63891"/>
<feature type="region of interest" description="Disordered" evidence="11">
    <location>
        <begin position="294"/>
        <end position="313"/>
    </location>
</feature>
<evidence type="ECO:0000256" key="6">
    <source>
        <dbReference type="ARBA" id="ARBA00022723"/>
    </source>
</evidence>
<comment type="cofactor">
    <cofactor evidence="1">
        <name>Mg(2+)</name>
        <dbReference type="ChEBI" id="CHEBI:18420"/>
    </cofactor>
</comment>
<dbReference type="CDD" id="cd00412">
    <property type="entry name" value="pyrophosphatase"/>
    <property type="match status" value="1"/>
</dbReference>
<evidence type="ECO:0000256" key="1">
    <source>
        <dbReference type="ARBA" id="ARBA00001946"/>
    </source>
</evidence>
<dbReference type="EC" id="3.6.1.1" evidence="4"/>